<dbReference type="PANTHER" id="PTHR35371:SF1">
    <property type="entry name" value="BLR7753 PROTEIN"/>
    <property type="match status" value="1"/>
</dbReference>
<dbReference type="AlphaFoldDB" id="A0AA40BMI1"/>
<organism evidence="6 7">
    <name type="scientific">Apiosordaria backusii</name>
    <dbReference type="NCBI Taxonomy" id="314023"/>
    <lineage>
        <taxon>Eukaryota</taxon>
        <taxon>Fungi</taxon>
        <taxon>Dikarya</taxon>
        <taxon>Ascomycota</taxon>
        <taxon>Pezizomycotina</taxon>
        <taxon>Sordariomycetes</taxon>
        <taxon>Sordariomycetidae</taxon>
        <taxon>Sordariales</taxon>
        <taxon>Lasiosphaeriaceae</taxon>
        <taxon>Apiosordaria</taxon>
    </lineage>
</organism>
<evidence type="ECO:0000313" key="6">
    <source>
        <dbReference type="EMBL" id="KAK0736871.1"/>
    </source>
</evidence>
<sequence length="156" mass="16509">MSFLGLDLASTNYSYYTIPAAFVLTLAPNAYAMILAGRNYDLNQPRRTEEICSKDTSMPKATLQKISRAKAATANGFETLSLYAASVVAANSSGVVPLSKLNALTLGYVASRAAYNFVYVVAQDNKKLAGVRPLVWAVGVFIIMNLFVGAGGGGKA</sequence>
<comment type="caution">
    <text evidence="6">The sequence shown here is derived from an EMBL/GenBank/DDBJ whole genome shotgun (WGS) entry which is preliminary data.</text>
</comment>
<dbReference type="Gene3D" id="1.20.120.550">
    <property type="entry name" value="Membrane associated eicosanoid/glutathione metabolism-like domain"/>
    <property type="match status" value="1"/>
</dbReference>
<dbReference type="PANTHER" id="PTHR35371">
    <property type="entry name" value="INNER MEMBRANE PROTEIN"/>
    <property type="match status" value="1"/>
</dbReference>
<evidence type="ECO:0000256" key="1">
    <source>
        <dbReference type="ARBA" id="ARBA00004370"/>
    </source>
</evidence>
<protein>
    <submittedName>
        <fullName evidence="6">Uncharacterized protein</fullName>
    </submittedName>
</protein>
<evidence type="ECO:0000256" key="4">
    <source>
        <dbReference type="ARBA" id="ARBA00023136"/>
    </source>
</evidence>
<keyword evidence="2 5" id="KW-0812">Transmembrane</keyword>
<keyword evidence="4 5" id="KW-0472">Membrane</keyword>
<feature type="transmembrane region" description="Helical" evidence="5">
    <location>
        <begin position="13"/>
        <end position="37"/>
    </location>
</feature>
<dbReference type="GO" id="GO:0016020">
    <property type="term" value="C:membrane"/>
    <property type="evidence" value="ECO:0007669"/>
    <property type="project" value="UniProtKB-SubCell"/>
</dbReference>
<feature type="transmembrane region" description="Helical" evidence="5">
    <location>
        <begin position="134"/>
        <end position="153"/>
    </location>
</feature>
<gene>
    <name evidence="6" type="ORF">B0T21DRAFT_410361</name>
</gene>
<proteinExistence type="predicted"/>
<dbReference type="SUPFAM" id="SSF161084">
    <property type="entry name" value="MAPEG domain-like"/>
    <property type="match status" value="1"/>
</dbReference>
<dbReference type="Proteomes" id="UP001172159">
    <property type="component" value="Unassembled WGS sequence"/>
</dbReference>
<evidence type="ECO:0000256" key="3">
    <source>
        <dbReference type="ARBA" id="ARBA00022989"/>
    </source>
</evidence>
<comment type="subcellular location">
    <subcellularLocation>
        <location evidence="1">Membrane</location>
    </subcellularLocation>
</comment>
<evidence type="ECO:0000313" key="7">
    <source>
        <dbReference type="Proteomes" id="UP001172159"/>
    </source>
</evidence>
<dbReference type="EMBL" id="JAUKTV010000005">
    <property type="protein sequence ID" value="KAK0736871.1"/>
    <property type="molecule type" value="Genomic_DNA"/>
</dbReference>
<evidence type="ECO:0000256" key="5">
    <source>
        <dbReference type="SAM" id="Phobius"/>
    </source>
</evidence>
<dbReference type="InterPro" id="IPR023352">
    <property type="entry name" value="MAPEG-like_dom_sf"/>
</dbReference>
<keyword evidence="7" id="KW-1185">Reference proteome</keyword>
<keyword evidence="3 5" id="KW-1133">Transmembrane helix</keyword>
<evidence type="ECO:0000256" key="2">
    <source>
        <dbReference type="ARBA" id="ARBA00022692"/>
    </source>
</evidence>
<dbReference type="Pfam" id="PF01124">
    <property type="entry name" value="MAPEG"/>
    <property type="match status" value="1"/>
</dbReference>
<accession>A0AA40BMI1</accession>
<reference evidence="6" key="1">
    <citation type="submission" date="2023-06" db="EMBL/GenBank/DDBJ databases">
        <title>Genome-scale phylogeny and comparative genomics of the fungal order Sordariales.</title>
        <authorList>
            <consortium name="Lawrence Berkeley National Laboratory"/>
            <person name="Hensen N."/>
            <person name="Bonometti L."/>
            <person name="Westerberg I."/>
            <person name="Brannstrom I.O."/>
            <person name="Guillou S."/>
            <person name="Cros-Aarteil S."/>
            <person name="Calhoun S."/>
            <person name="Haridas S."/>
            <person name="Kuo A."/>
            <person name="Mondo S."/>
            <person name="Pangilinan J."/>
            <person name="Riley R."/>
            <person name="Labutti K."/>
            <person name="Andreopoulos B."/>
            <person name="Lipzen A."/>
            <person name="Chen C."/>
            <person name="Yanf M."/>
            <person name="Daum C."/>
            <person name="Ng V."/>
            <person name="Clum A."/>
            <person name="Steindorff A."/>
            <person name="Ohm R."/>
            <person name="Martin F."/>
            <person name="Silar P."/>
            <person name="Natvig D."/>
            <person name="Lalanne C."/>
            <person name="Gautier V."/>
            <person name="Ament-Velasquez S.L."/>
            <person name="Kruys A."/>
            <person name="Hutchinson M.I."/>
            <person name="Powell A.J."/>
            <person name="Barry K."/>
            <person name="Miller A.N."/>
            <person name="Grigoriev I.V."/>
            <person name="Debuchy R."/>
            <person name="Gladieux P."/>
            <person name="Thoren M.H."/>
            <person name="Johannesson H."/>
        </authorList>
    </citation>
    <scope>NUCLEOTIDE SEQUENCE</scope>
    <source>
        <strain evidence="6">CBS 540.89</strain>
    </source>
</reference>
<dbReference type="InterPro" id="IPR001129">
    <property type="entry name" value="Membr-assoc_MAPEG"/>
</dbReference>
<name>A0AA40BMI1_9PEZI</name>